<dbReference type="CDD" id="cd07938">
    <property type="entry name" value="DRE_TIM_HMGL"/>
    <property type="match status" value="1"/>
</dbReference>
<dbReference type="RefSeq" id="XP_025487825.1">
    <property type="nucleotide sequence ID" value="XM_025636201.1"/>
</dbReference>
<keyword evidence="5" id="KW-0456">Lyase</keyword>
<dbReference type="STRING" id="1448315.A0A319BY27"/>
<evidence type="ECO:0000256" key="4">
    <source>
        <dbReference type="ARBA" id="ARBA00022723"/>
    </source>
</evidence>
<dbReference type="InterPro" id="IPR000891">
    <property type="entry name" value="PYR_CT"/>
</dbReference>
<dbReference type="InterPro" id="IPR043594">
    <property type="entry name" value="HMGL"/>
</dbReference>
<accession>A0A319BY27</accession>
<evidence type="ECO:0000313" key="9">
    <source>
        <dbReference type="Proteomes" id="UP000248340"/>
    </source>
</evidence>
<dbReference type="InterPro" id="IPR013785">
    <property type="entry name" value="Aldolase_TIM"/>
</dbReference>
<gene>
    <name evidence="8" type="ORF">BO82DRAFT_358132</name>
</gene>
<name>A0A319BY27_9EURO</name>
<dbReference type="GO" id="GO:0004419">
    <property type="term" value="F:hydroxymethylglutaryl-CoA lyase activity"/>
    <property type="evidence" value="ECO:0007669"/>
    <property type="project" value="UniProtKB-EC"/>
</dbReference>
<dbReference type="GO" id="GO:0046951">
    <property type="term" value="P:ketone body biosynthetic process"/>
    <property type="evidence" value="ECO:0007669"/>
    <property type="project" value="TreeGrafter"/>
</dbReference>
<evidence type="ECO:0000256" key="6">
    <source>
        <dbReference type="ARBA" id="ARBA00049877"/>
    </source>
</evidence>
<comment type="similarity">
    <text evidence="2">Belongs to the HMG-CoA lyase family.</text>
</comment>
<comment type="catalytic activity">
    <reaction evidence="6">
        <text>(3S)-3-hydroxy-3-methylglutaryl-CoA = acetoacetate + acetyl-CoA</text>
        <dbReference type="Rhea" id="RHEA:24404"/>
        <dbReference type="ChEBI" id="CHEBI:13705"/>
        <dbReference type="ChEBI" id="CHEBI:43074"/>
        <dbReference type="ChEBI" id="CHEBI:57288"/>
        <dbReference type="EC" id="4.1.3.4"/>
    </reaction>
</comment>
<dbReference type="VEuPathDB" id="FungiDB:BO82DRAFT_358132"/>
<dbReference type="GO" id="GO:0046872">
    <property type="term" value="F:metal ion binding"/>
    <property type="evidence" value="ECO:0007669"/>
    <property type="project" value="UniProtKB-KW"/>
</dbReference>
<organism evidence="8 9">
    <name type="scientific">Aspergillus uvarum CBS 121591</name>
    <dbReference type="NCBI Taxonomy" id="1448315"/>
    <lineage>
        <taxon>Eukaryota</taxon>
        <taxon>Fungi</taxon>
        <taxon>Dikarya</taxon>
        <taxon>Ascomycota</taxon>
        <taxon>Pezizomycotina</taxon>
        <taxon>Eurotiomycetes</taxon>
        <taxon>Eurotiomycetidae</taxon>
        <taxon>Eurotiales</taxon>
        <taxon>Aspergillaceae</taxon>
        <taxon>Aspergillus</taxon>
        <taxon>Aspergillus subgen. Circumdati</taxon>
    </lineage>
</organism>
<proteinExistence type="inferred from homology"/>
<evidence type="ECO:0000256" key="3">
    <source>
        <dbReference type="ARBA" id="ARBA00012910"/>
    </source>
</evidence>
<dbReference type="Pfam" id="PF00682">
    <property type="entry name" value="HMGL-like"/>
    <property type="match status" value="1"/>
</dbReference>
<comment type="pathway">
    <text evidence="1">Metabolic intermediate metabolism; (S)-3-hydroxy-3-methylglutaryl-CoA degradation; acetoacetate from (S)-3-hydroxy-3-methylglutaryl-CoA: step 1/1.</text>
</comment>
<feature type="domain" description="Pyruvate carboxyltransferase" evidence="7">
    <location>
        <begin position="8"/>
        <end position="281"/>
    </location>
</feature>
<reference evidence="8 9" key="1">
    <citation type="submission" date="2016-12" db="EMBL/GenBank/DDBJ databases">
        <title>The genomes of Aspergillus section Nigri reveals drivers in fungal speciation.</title>
        <authorList>
            <consortium name="DOE Joint Genome Institute"/>
            <person name="Vesth T.C."/>
            <person name="Nybo J."/>
            <person name="Theobald S."/>
            <person name="Brandl J."/>
            <person name="Frisvad J.C."/>
            <person name="Nielsen K.F."/>
            <person name="Lyhne E.K."/>
            <person name="Kogle M.E."/>
            <person name="Kuo A."/>
            <person name="Riley R."/>
            <person name="Clum A."/>
            <person name="Nolan M."/>
            <person name="Lipzen A."/>
            <person name="Salamov A."/>
            <person name="Henrissat B."/>
            <person name="Wiebenga A."/>
            <person name="De Vries R.P."/>
            <person name="Grigoriev I.V."/>
            <person name="Mortensen U.H."/>
            <person name="Andersen M.R."/>
            <person name="Baker S.E."/>
        </authorList>
    </citation>
    <scope>NUCLEOTIDE SEQUENCE [LARGE SCALE GENOMIC DNA]</scope>
    <source>
        <strain evidence="8 9">CBS 121591</strain>
    </source>
</reference>
<evidence type="ECO:0000256" key="1">
    <source>
        <dbReference type="ARBA" id="ARBA00005143"/>
    </source>
</evidence>
<dbReference type="UniPathway" id="UPA00896">
    <property type="reaction ID" value="UER00863"/>
</dbReference>
<evidence type="ECO:0000256" key="2">
    <source>
        <dbReference type="ARBA" id="ARBA00009405"/>
    </source>
</evidence>
<sequence length="345" mass="36816">MPPTSPTVRIVEVGPRDGLQNIATHIPTSTKLDLIWRLHHAGLQSIELTSVVSPRKIPQLADCRDLLQHSLIRSLASDPHLRLPVLVPNLRGLEIARSLDVKEVAAFISATEGFSRANINCTVGQGIERAREVASHAIAAGLAVRGYVSCIFSDPFDGPTSPATVLRCVRALLDAGCYEVSLGDTLGVGSPATVRSLIRYLTDAGVPVSRLAGHFHDTYGRGVANVWEAYTCGVRVFDSSVAGLGGCPFAPGAKGNVATEDVAYMFHNAGVETGIDLARLVDTGVWISKQLADLDSAQSAIAAAGKVNEVAPRTKPQRLHNHLRHYDGHWPSMRMELNCIGAGSN</sequence>
<evidence type="ECO:0000259" key="7">
    <source>
        <dbReference type="PROSITE" id="PS50991"/>
    </source>
</evidence>
<dbReference type="NCBIfam" id="NF004283">
    <property type="entry name" value="PRK05692.1"/>
    <property type="match status" value="1"/>
</dbReference>
<dbReference type="Gene3D" id="3.20.20.70">
    <property type="entry name" value="Aldolase class I"/>
    <property type="match status" value="1"/>
</dbReference>
<evidence type="ECO:0000313" key="8">
    <source>
        <dbReference type="EMBL" id="PYH77625.1"/>
    </source>
</evidence>
<keyword evidence="9" id="KW-1185">Reference proteome</keyword>
<dbReference type="Proteomes" id="UP000248340">
    <property type="component" value="Unassembled WGS sequence"/>
</dbReference>
<dbReference type="AlphaFoldDB" id="A0A319BY27"/>
<dbReference type="OrthoDB" id="10253869at2759"/>
<dbReference type="PANTHER" id="PTHR42738">
    <property type="entry name" value="HYDROXYMETHYLGLUTARYL-COA LYASE"/>
    <property type="match status" value="1"/>
</dbReference>
<dbReference type="FunFam" id="3.20.20.70:FF:000201">
    <property type="entry name" value="Hydroxymethylglutaryl-CoA lyase"/>
    <property type="match status" value="1"/>
</dbReference>
<evidence type="ECO:0000256" key="5">
    <source>
        <dbReference type="ARBA" id="ARBA00023239"/>
    </source>
</evidence>
<dbReference type="SUPFAM" id="SSF51569">
    <property type="entry name" value="Aldolase"/>
    <property type="match status" value="1"/>
</dbReference>
<dbReference type="GeneID" id="37138942"/>
<keyword evidence="4" id="KW-0479">Metal-binding</keyword>
<dbReference type="PROSITE" id="PS50991">
    <property type="entry name" value="PYR_CT"/>
    <property type="match status" value="1"/>
</dbReference>
<dbReference type="EC" id="4.1.3.4" evidence="3"/>
<dbReference type="GO" id="GO:0006552">
    <property type="term" value="P:L-leucine catabolic process"/>
    <property type="evidence" value="ECO:0007669"/>
    <property type="project" value="TreeGrafter"/>
</dbReference>
<dbReference type="PANTHER" id="PTHR42738:SF17">
    <property type="entry name" value="HYDROXYMETHYLGLUTARYL-COA LYASE"/>
    <property type="match status" value="1"/>
</dbReference>
<dbReference type="EMBL" id="KZ821739">
    <property type="protein sequence ID" value="PYH77625.1"/>
    <property type="molecule type" value="Genomic_DNA"/>
</dbReference>
<protein>
    <recommendedName>
        <fullName evidence="3">hydroxymethylglutaryl-CoA lyase</fullName>
        <ecNumber evidence="3">4.1.3.4</ecNumber>
    </recommendedName>
</protein>